<dbReference type="PANTHER" id="PTHR10098">
    <property type="entry name" value="RAPSYN-RELATED"/>
    <property type="match status" value="1"/>
</dbReference>
<feature type="domain" description="CHAT" evidence="2">
    <location>
        <begin position="687"/>
        <end position="971"/>
    </location>
</feature>
<dbReference type="KEGG" id="mpro:BJP34_25195"/>
<dbReference type="InterPro" id="IPR024983">
    <property type="entry name" value="CHAT_dom"/>
</dbReference>
<dbReference type="OrthoDB" id="448399at2"/>
<dbReference type="Proteomes" id="UP000177870">
    <property type="component" value="Chromosome"/>
</dbReference>
<organism evidence="3 4">
    <name type="scientific">Moorena producens PAL-8-15-08-1</name>
    <dbReference type="NCBI Taxonomy" id="1458985"/>
    <lineage>
        <taxon>Bacteria</taxon>
        <taxon>Bacillati</taxon>
        <taxon>Cyanobacteriota</taxon>
        <taxon>Cyanophyceae</taxon>
        <taxon>Coleofasciculales</taxon>
        <taxon>Coleofasciculaceae</taxon>
        <taxon>Moorena</taxon>
    </lineage>
</organism>
<evidence type="ECO:0000256" key="1">
    <source>
        <dbReference type="SAM" id="MobiDB-lite"/>
    </source>
</evidence>
<dbReference type="AlphaFoldDB" id="A0A1D8TXA6"/>
<accession>A0A1D8TXA6</accession>
<dbReference type="SMART" id="SM00028">
    <property type="entry name" value="TPR"/>
    <property type="match status" value="5"/>
</dbReference>
<proteinExistence type="predicted"/>
<evidence type="ECO:0000313" key="3">
    <source>
        <dbReference type="EMBL" id="AOX02301.1"/>
    </source>
</evidence>
<reference evidence="4" key="1">
    <citation type="submission" date="2016-10" db="EMBL/GenBank/DDBJ databases">
        <title>Comparative genomics uncovers the prolific and rare metabolic potential of the cyanobacterial genus Moorea.</title>
        <authorList>
            <person name="Leao T."/>
            <person name="Castelao G."/>
            <person name="Korobeynikov A."/>
            <person name="Monroe E.A."/>
            <person name="Podell S."/>
            <person name="Glukhov E."/>
            <person name="Allen E."/>
            <person name="Gerwick W.H."/>
            <person name="Gerwick L."/>
        </authorList>
    </citation>
    <scope>NUCLEOTIDE SEQUENCE [LARGE SCALE GENOMIC DNA]</scope>
    <source>
        <strain evidence="4">PAL-8-15-08-1</strain>
    </source>
</reference>
<dbReference type="RefSeq" id="WP_070394715.1">
    <property type="nucleotide sequence ID" value="NZ_CP017599.1"/>
</dbReference>
<dbReference type="InterPro" id="IPR011990">
    <property type="entry name" value="TPR-like_helical_dom_sf"/>
</dbReference>
<sequence>MKRLIQFIVMTLLGLILSRGIHALPFSAGHQHSAISTQPSALSHQHSAISHQNSTLSNTKQNLTVSRTQQEAEPTKHYLLLEAGKQYYDAGQYSDAARVLQQAAQAYQATGDILNQAQALRLLSLVTQQLGELDKAQAAIDSSLSLLETLSRGSERVLAQVLNTQGRLQLVQGNAEAALNTWQNAEALYAKANDRVGVLGSQINQAQAMQSLGLYRRAKKLLTQVRQTLLAQPDSPLKAIGLHNLGNVFRQAGDLEESKQTLTESWTVAQRIQSSQSESQGWLSLGNTERALATRAKESNNNKAFQQYIQDAITHYQQAAATTTSPITQIQAQLNQLSLLIETDQEKSAQALLPQIQTLLTKLPSSRASVYAHVNFAQSLITIRNGELRCSERAATGLSLAKRPRYANGHATRTQITKPIPTPITNSQDIAQQLNTAIEQAQTLEDKRAESYALGTLGNCFEQTNDWSNAITFTKSALVIAQGINAADIAYQWQWQMGRILNAQAEQATTTTHGNTEAVNDLIQDAIDLWSRSAIAYYTQASNTLTNLRSDLVTLNPDIQFSFREQVEPVYRQLVDLLLRSPQPSNDNLKQARDAIEALQLAEIDNFFRDACAKPEKVNIDNLDPTAAVIYPIILKDGLAVILKLPEPDKLRYYIHSNISEAQVDKAVKNFRNVLRRRSTSISKVKKESQQIYDWLIRPFEEELDSHREADQSPIKNLVFVLDGSLRNVPVAALYDGKQYLIERYAVAVTPGLQLVDPKPLPRQQLRALIAGATNAPSFKKEGLGPIDNVAFELTKIGEQVNRSQKLENQEFIKENLQNQLTAASFNVVHIATHGQFSSNPEQTFILDWDERIKVKDLDNLLRMSDPSGTTPIELLLLSACQTATGDKRAALGLAGIAIRAGARSTLATLWQVNDASTAEFMNQFYQQLNNPQLTKAEALRNAQLAFLKKKYPSTDYHRPHIWAPFILVGNWL</sequence>
<dbReference type="Gene3D" id="1.25.40.10">
    <property type="entry name" value="Tetratricopeptide repeat domain"/>
    <property type="match status" value="3"/>
</dbReference>
<evidence type="ECO:0000259" key="2">
    <source>
        <dbReference type="Pfam" id="PF12770"/>
    </source>
</evidence>
<feature type="region of interest" description="Disordered" evidence="1">
    <location>
        <begin position="35"/>
        <end position="57"/>
    </location>
</feature>
<gene>
    <name evidence="3" type="ORF">BJP34_25195</name>
</gene>
<dbReference type="EMBL" id="CP017599">
    <property type="protein sequence ID" value="AOX02301.1"/>
    <property type="molecule type" value="Genomic_DNA"/>
</dbReference>
<dbReference type="Pfam" id="PF12770">
    <property type="entry name" value="CHAT"/>
    <property type="match status" value="1"/>
</dbReference>
<dbReference type="STRING" id="1458985.BJP34_25195"/>
<dbReference type="InterPro" id="IPR019734">
    <property type="entry name" value="TPR_rpt"/>
</dbReference>
<protein>
    <recommendedName>
        <fullName evidence="2">CHAT domain-containing protein</fullName>
    </recommendedName>
</protein>
<name>A0A1D8TXA6_9CYAN</name>
<evidence type="ECO:0000313" key="4">
    <source>
        <dbReference type="Proteomes" id="UP000177870"/>
    </source>
</evidence>
<dbReference type="SUPFAM" id="SSF48452">
    <property type="entry name" value="TPR-like"/>
    <property type="match status" value="2"/>
</dbReference>
<dbReference type="PANTHER" id="PTHR10098:SF112">
    <property type="entry name" value="SLR0380 PROTEIN"/>
    <property type="match status" value="1"/>
</dbReference>